<comment type="caution">
    <text evidence="1">The sequence shown here is derived from an EMBL/GenBank/DDBJ whole genome shotgun (WGS) entry which is preliminary data.</text>
</comment>
<dbReference type="Proteomes" id="UP000233551">
    <property type="component" value="Unassembled WGS sequence"/>
</dbReference>
<keyword evidence="2" id="KW-1185">Reference proteome</keyword>
<evidence type="ECO:0008006" key="3">
    <source>
        <dbReference type="Google" id="ProtNLM"/>
    </source>
</evidence>
<evidence type="ECO:0000313" key="2">
    <source>
        <dbReference type="Proteomes" id="UP000233551"/>
    </source>
</evidence>
<evidence type="ECO:0000313" key="1">
    <source>
        <dbReference type="EMBL" id="PKI44352.1"/>
    </source>
</evidence>
<proteinExistence type="predicted"/>
<dbReference type="AlphaFoldDB" id="A0A2I0IK28"/>
<reference evidence="1 2" key="1">
    <citation type="submission" date="2017-11" db="EMBL/GenBank/DDBJ databases">
        <title>De-novo sequencing of pomegranate (Punica granatum L.) genome.</title>
        <authorList>
            <person name="Akparov Z."/>
            <person name="Amiraslanov A."/>
            <person name="Hajiyeva S."/>
            <person name="Abbasov M."/>
            <person name="Kaur K."/>
            <person name="Hamwieh A."/>
            <person name="Solovyev V."/>
            <person name="Salamov A."/>
            <person name="Braich B."/>
            <person name="Kosarev P."/>
            <person name="Mahmoud A."/>
            <person name="Hajiyev E."/>
            <person name="Babayeva S."/>
            <person name="Izzatullayeva V."/>
            <person name="Mammadov A."/>
            <person name="Mammadov A."/>
            <person name="Sharifova S."/>
            <person name="Ojaghi J."/>
            <person name="Eynullazada K."/>
            <person name="Bayramov B."/>
            <person name="Abdulazimova A."/>
            <person name="Shahmuradov I."/>
        </authorList>
    </citation>
    <scope>NUCLEOTIDE SEQUENCE [LARGE SCALE GENOMIC DNA]</scope>
    <source>
        <strain evidence="2">cv. AG2017</strain>
        <tissue evidence="1">Leaf</tissue>
    </source>
</reference>
<accession>A0A2I0IK28</accession>
<organism evidence="1 2">
    <name type="scientific">Punica granatum</name>
    <name type="common">Pomegranate</name>
    <dbReference type="NCBI Taxonomy" id="22663"/>
    <lineage>
        <taxon>Eukaryota</taxon>
        <taxon>Viridiplantae</taxon>
        <taxon>Streptophyta</taxon>
        <taxon>Embryophyta</taxon>
        <taxon>Tracheophyta</taxon>
        <taxon>Spermatophyta</taxon>
        <taxon>Magnoliopsida</taxon>
        <taxon>eudicotyledons</taxon>
        <taxon>Gunneridae</taxon>
        <taxon>Pentapetalae</taxon>
        <taxon>rosids</taxon>
        <taxon>malvids</taxon>
        <taxon>Myrtales</taxon>
        <taxon>Lythraceae</taxon>
        <taxon>Punica</taxon>
    </lineage>
</organism>
<dbReference type="EMBL" id="PGOL01002915">
    <property type="protein sequence ID" value="PKI44352.1"/>
    <property type="molecule type" value="Genomic_DNA"/>
</dbReference>
<gene>
    <name evidence="1" type="ORF">CRG98_035263</name>
</gene>
<name>A0A2I0IK28_PUNGR</name>
<protein>
    <recommendedName>
        <fullName evidence="3">Reverse transcriptase zinc-binding domain-containing protein</fullName>
    </recommendedName>
</protein>
<sequence>MEVWDKGTKWRIGNGASVRFWLDCWVDGKPLRNIIYRPLPAHEDSRLVNSVMMPNGEWNFTSLPFELLQSIRESIQGLPTGLSRDTPYSIIWGPSKDGKFSTKFAYLLHHDHPELRMTVGIGYGNALPFLVVNILPGYATRRGYLLPPSLLTVI</sequence>